<organism evidence="6 7">
    <name type="scientific">Ancylobacter novellus</name>
    <name type="common">Thiobacillus novellus</name>
    <dbReference type="NCBI Taxonomy" id="921"/>
    <lineage>
        <taxon>Bacteria</taxon>
        <taxon>Pseudomonadati</taxon>
        <taxon>Pseudomonadota</taxon>
        <taxon>Alphaproteobacteria</taxon>
        <taxon>Hyphomicrobiales</taxon>
        <taxon>Xanthobacteraceae</taxon>
        <taxon>Ancylobacter</taxon>
    </lineage>
</organism>
<dbReference type="AlphaFoldDB" id="A0A2W5KK41"/>
<comment type="similarity">
    <text evidence="1">Belongs to the transglycosylase Slt family.</text>
</comment>
<reference evidence="6 7" key="1">
    <citation type="submission" date="2017-08" db="EMBL/GenBank/DDBJ databases">
        <title>Infants hospitalized years apart are colonized by the same room-sourced microbial strains.</title>
        <authorList>
            <person name="Brooks B."/>
            <person name="Olm M.R."/>
            <person name="Firek B.A."/>
            <person name="Baker R."/>
            <person name="Thomas B.C."/>
            <person name="Morowitz M.J."/>
            <person name="Banfield J.F."/>
        </authorList>
    </citation>
    <scope>NUCLEOTIDE SEQUENCE [LARGE SCALE GENOMIC DNA]</scope>
    <source>
        <strain evidence="6">S2_005_003_R2_43</strain>
    </source>
</reference>
<comment type="similarity">
    <text evidence="2">Belongs to the virb1 family.</text>
</comment>
<dbReference type="EMBL" id="QFPN01000003">
    <property type="protein sequence ID" value="PZQ17282.1"/>
    <property type="molecule type" value="Genomic_DNA"/>
</dbReference>
<dbReference type="PANTHER" id="PTHR37423:SF2">
    <property type="entry name" value="MEMBRANE-BOUND LYTIC MUREIN TRANSGLYCOSYLASE C"/>
    <property type="match status" value="1"/>
</dbReference>
<dbReference type="SUPFAM" id="SSF53955">
    <property type="entry name" value="Lysozyme-like"/>
    <property type="match status" value="1"/>
</dbReference>
<evidence type="ECO:0000256" key="3">
    <source>
        <dbReference type="SAM" id="MobiDB-lite"/>
    </source>
</evidence>
<evidence type="ECO:0000256" key="4">
    <source>
        <dbReference type="SAM" id="SignalP"/>
    </source>
</evidence>
<feature type="compositionally biased region" description="Polar residues" evidence="3">
    <location>
        <begin position="267"/>
        <end position="278"/>
    </location>
</feature>
<dbReference type="InterPro" id="IPR008258">
    <property type="entry name" value="Transglycosylase_SLT_dom_1"/>
</dbReference>
<feature type="domain" description="Transglycosylase SLT" evidence="5">
    <location>
        <begin position="30"/>
        <end position="122"/>
    </location>
</feature>
<dbReference type="Proteomes" id="UP000249577">
    <property type="component" value="Unassembled WGS sequence"/>
</dbReference>
<feature type="region of interest" description="Disordered" evidence="3">
    <location>
        <begin position="261"/>
        <end position="287"/>
    </location>
</feature>
<evidence type="ECO:0000313" key="7">
    <source>
        <dbReference type="Proteomes" id="UP000249577"/>
    </source>
</evidence>
<dbReference type="Pfam" id="PF01464">
    <property type="entry name" value="SLT"/>
    <property type="match status" value="1"/>
</dbReference>
<gene>
    <name evidence="6" type="ORF">DI565_06945</name>
</gene>
<evidence type="ECO:0000259" key="5">
    <source>
        <dbReference type="Pfam" id="PF01464"/>
    </source>
</evidence>
<name>A0A2W5KK41_ANCNO</name>
<accession>A0A2W5KK41</accession>
<feature type="signal peptide" evidence="4">
    <location>
        <begin position="1"/>
        <end position="17"/>
    </location>
</feature>
<evidence type="ECO:0000256" key="1">
    <source>
        <dbReference type="ARBA" id="ARBA00007734"/>
    </source>
</evidence>
<protein>
    <submittedName>
        <fullName evidence="6">Lytic transglycosylase</fullName>
    </submittedName>
</protein>
<dbReference type="InterPro" id="IPR023346">
    <property type="entry name" value="Lysozyme-like_dom_sf"/>
</dbReference>
<proteinExistence type="inferred from homology"/>
<evidence type="ECO:0000313" key="6">
    <source>
        <dbReference type="EMBL" id="PZQ17282.1"/>
    </source>
</evidence>
<dbReference type="PANTHER" id="PTHR37423">
    <property type="entry name" value="SOLUBLE LYTIC MUREIN TRANSGLYCOSYLASE-RELATED"/>
    <property type="match status" value="1"/>
</dbReference>
<sequence>MAATGCAAIACASGALAAETGAPAQYDAIIAKHSRANGVPEALIRRVIVRESKYNPRAMHSGHYGMMQIKPATARAMGYRGSAAGLLDADVNLTYGVRYLAGAYKVAAGDHDRSVRYYASGYYYDAKRKGMLAQIGMGRNGALTAPPSAVAEAPSPATVATAAVPAETRLAPAPAQTIAALVPTPPVRGPVTPMAPTATAAVAPVLAAAVPVPQPRGPLAASTIQTAAAQPAAPLPPVRPAEPRVVAPAAPVLASAAPLAQARDAGPQTTGSIPSATSAVAAVEKPSVPLPPRREAMAVASAVPAPAQPAARRTISPTAAPALASAGPVSPVLSYAEPARPVAAAPRIPAPRSAPTRP</sequence>
<evidence type="ECO:0000256" key="2">
    <source>
        <dbReference type="ARBA" id="ARBA00009387"/>
    </source>
</evidence>
<comment type="caution">
    <text evidence="6">The sequence shown here is derived from an EMBL/GenBank/DDBJ whole genome shotgun (WGS) entry which is preliminary data.</text>
</comment>
<keyword evidence="4" id="KW-0732">Signal</keyword>
<dbReference type="Gene3D" id="1.10.530.10">
    <property type="match status" value="1"/>
</dbReference>
<feature type="chain" id="PRO_5016097852" evidence="4">
    <location>
        <begin position="18"/>
        <end position="358"/>
    </location>
</feature>